<gene>
    <name evidence="1" type="ORF">HGH92_24350</name>
</gene>
<dbReference type="AlphaFoldDB" id="A0A847S2Y8"/>
<dbReference type="EMBL" id="JABAIA010000003">
    <property type="protein sequence ID" value="NLR67458.1"/>
    <property type="molecule type" value="Genomic_DNA"/>
</dbReference>
<sequence>MSQDCPLVLDPLFIPGSGTSQQDRQLPALDPAYAPVDEHSTADHLVFTQKLSAFLLFINNDNNSDGTTWESFFNKDISTQLSMIVTQQTSDFADTLKKFLQPLQEGTALLPQAKNFYGKIYSALFSLAWQIEQMRAQLPDTLLLKAVVQSLITTRLKDQLHKLLAYYNKAVTDGLINANANIYTNIFGAASEDADVAAGHSFPAIWNSSVTVDPDIYSPATTKIKKLYFAANHNFFKSAIDVFIKAIVKITAAAAQELQDTLGQWDSHEPHNALFLAFLKLLQFSRTQLNELTQRHLELYYQEILRLRKKQPVPDRVFMTFALARFADEYLLPKGSQLKAGKFPDGSDAFYATDADLAINTAIISDMRSVYVCPVEDADAAVSKDRVYASPLPASKDGNGLPFDNPNTPWHPFANKTLADYTQVQQVNMPVAHIGFAFASHYLFLREGNRTITLSVATSSPITSLNATDFTAAITTAAGWTALTITGLAAAATGNGFVLTCAMAATLPGTVPFNKAVHQAAFDTTDPVLRILLSENTGATSAWAKLKDTVITGYTLEVSVDKIKNIHVQTDTGVMDPSKPFLPFNAVPAPGAMLLLGCDEIFQKNNARVTPMFMWKQGTEYDFGESPQLYILRHNDGWKIIRHPLDIFDADINGLLHNKPREHFYIDDKTQIAPVYSNLNTPYSPASTTGFVRYNLTTDLGYQASLIQRMAYLTKAANGQDLTGVPTGLFTPPTLQEMYLQYVADTQTEAAFFHVYPFGEKQTPVGTHLLPQFLHDATANKPSLAEFYLGLQQFQPPRQVTLLFQIDESTANPLVSKPDNQVRWHYLMNDEWIAFDNAAVADGTDNLIRSGIIAFNIPREADFSHHVMPGQQYWLKATIAEADEAVCKTVSIVSQAVSATFVPGADITQMLASPLPAGTIAKLATPQPEIKTVTQPFSSFGGTPQESSRQFYIRCSEQLRHKGRSVNKWDYEHLVLQQFPNLYRAKCIPHTRFENGIYNEMAPGHVTVITIPSLLQRNGIDPLRPFTYMSDLQQVKEYLQKLISPFVHLHVCNPDYEQVRVEAKVCFFPQYDETLFTHQLQDEITRFLAPWAYTDGAELRFENRITNAMIVNFMEKRYYVDYVTDVKLYHAGILEDIITPDRQSAIIVPVKATDHVITPIPAKAAAVVDNGPDCGCA</sequence>
<organism evidence="1 2">
    <name type="scientific">Chitinophaga varians</name>
    <dbReference type="NCBI Taxonomy" id="2202339"/>
    <lineage>
        <taxon>Bacteria</taxon>
        <taxon>Pseudomonadati</taxon>
        <taxon>Bacteroidota</taxon>
        <taxon>Chitinophagia</taxon>
        <taxon>Chitinophagales</taxon>
        <taxon>Chitinophagaceae</taxon>
        <taxon>Chitinophaga</taxon>
    </lineage>
</organism>
<evidence type="ECO:0000313" key="1">
    <source>
        <dbReference type="EMBL" id="NLR67458.1"/>
    </source>
</evidence>
<accession>A0A847S2Y8</accession>
<proteinExistence type="predicted"/>
<reference evidence="1 2" key="1">
    <citation type="submission" date="2020-04" db="EMBL/GenBank/DDBJ databases">
        <authorList>
            <person name="Yin C."/>
        </authorList>
    </citation>
    <scope>NUCLEOTIDE SEQUENCE [LARGE SCALE GENOMIC DNA]</scope>
    <source>
        <strain evidence="1 2">Ae27</strain>
    </source>
</reference>
<comment type="caution">
    <text evidence="1">The sequence shown here is derived from an EMBL/GenBank/DDBJ whole genome shotgun (WGS) entry which is preliminary data.</text>
</comment>
<evidence type="ECO:0008006" key="3">
    <source>
        <dbReference type="Google" id="ProtNLM"/>
    </source>
</evidence>
<keyword evidence="2" id="KW-1185">Reference proteome</keyword>
<name>A0A847S2Y8_9BACT</name>
<evidence type="ECO:0000313" key="2">
    <source>
        <dbReference type="Proteomes" id="UP000570474"/>
    </source>
</evidence>
<dbReference type="RefSeq" id="WP_168873420.1">
    <property type="nucleotide sequence ID" value="NZ_JABAIA010000003.1"/>
</dbReference>
<protein>
    <recommendedName>
        <fullName evidence="3">Baseplate protein J-like domain-containing protein</fullName>
    </recommendedName>
</protein>
<dbReference type="Proteomes" id="UP000570474">
    <property type="component" value="Unassembled WGS sequence"/>
</dbReference>